<name>A0A392M6Y5_9FABA</name>
<feature type="non-terminal residue" evidence="2">
    <location>
        <position position="1"/>
    </location>
</feature>
<evidence type="ECO:0000313" key="3">
    <source>
        <dbReference type="Proteomes" id="UP000265520"/>
    </source>
</evidence>
<organism evidence="2 3">
    <name type="scientific">Trifolium medium</name>
    <dbReference type="NCBI Taxonomy" id="97028"/>
    <lineage>
        <taxon>Eukaryota</taxon>
        <taxon>Viridiplantae</taxon>
        <taxon>Streptophyta</taxon>
        <taxon>Embryophyta</taxon>
        <taxon>Tracheophyta</taxon>
        <taxon>Spermatophyta</taxon>
        <taxon>Magnoliopsida</taxon>
        <taxon>eudicotyledons</taxon>
        <taxon>Gunneridae</taxon>
        <taxon>Pentapetalae</taxon>
        <taxon>rosids</taxon>
        <taxon>fabids</taxon>
        <taxon>Fabales</taxon>
        <taxon>Fabaceae</taxon>
        <taxon>Papilionoideae</taxon>
        <taxon>50 kb inversion clade</taxon>
        <taxon>NPAAA clade</taxon>
        <taxon>Hologalegina</taxon>
        <taxon>IRL clade</taxon>
        <taxon>Trifolieae</taxon>
        <taxon>Trifolium</taxon>
    </lineage>
</organism>
<dbReference type="InterPro" id="IPR053168">
    <property type="entry name" value="Glutamic_endopeptidase"/>
</dbReference>
<dbReference type="Proteomes" id="UP000265520">
    <property type="component" value="Unassembled WGS sequence"/>
</dbReference>
<dbReference type="AlphaFoldDB" id="A0A392M6Y5"/>
<dbReference type="PROSITE" id="PS52045">
    <property type="entry name" value="NEPROSIN_PEP_CD"/>
    <property type="match status" value="1"/>
</dbReference>
<protein>
    <recommendedName>
        <fullName evidence="1">Neprosin PEP catalytic domain-containing protein</fullName>
    </recommendedName>
</protein>
<reference evidence="2 3" key="1">
    <citation type="journal article" date="2018" name="Front. Plant Sci.">
        <title>Red Clover (Trifolium pratense) and Zigzag Clover (T. medium) - A Picture of Genomic Similarities and Differences.</title>
        <authorList>
            <person name="Dluhosova J."/>
            <person name="Istvanek J."/>
            <person name="Nedelnik J."/>
            <person name="Repkova J."/>
        </authorList>
    </citation>
    <scope>NUCLEOTIDE SEQUENCE [LARGE SCALE GENOMIC DNA]</scope>
    <source>
        <strain evidence="3">cv. 10/8</strain>
        <tissue evidence="2">Leaf</tissue>
    </source>
</reference>
<dbReference type="EMBL" id="LXQA010004737">
    <property type="protein sequence ID" value="MCH83156.1"/>
    <property type="molecule type" value="Genomic_DNA"/>
</dbReference>
<gene>
    <name evidence="2" type="ORF">A2U01_0003971</name>
</gene>
<feature type="domain" description="Neprosin PEP catalytic" evidence="1">
    <location>
        <begin position="1"/>
        <end position="111"/>
    </location>
</feature>
<dbReference type="PANTHER" id="PTHR31589">
    <property type="entry name" value="PROTEIN, PUTATIVE (DUF239)-RELATED-RELATED"/>
    <property type="match status" value="1"/>
</dbReference>
<evidence type="ECO:0000259" key="1">
    <source>
        <dbReference type="PROSITE" id="PS52045"/>
    </source>
</evidence>
<accession>A0A392M6Y5</accession>
<keyword evidence="3" id="KW-1185">Reference proteome</keyword>
<sequence length="112" mass="12330">KRIGYFPNALFSNMGTANYVGWAGSTVTPSDVSSPSMGSGHFPDKDFVHACYFRNIAYQYDESQKYYEPEPDDVQAFSSAPNCYGVEYYGDQGEEFGHALQFGGPGGDNCHL</sequence>
<comment type="caution">
    <text evidence="2">The sequence shown here is derived from an EMBL/GenBank/DDBJ whole genome shotgun (WGS) entry which is preliminary data.</text>
</comment>
<dbReference type="InterPro" id="IPR004314">
    <property type="entry name" value="Neprosin"/>
</dbReference>
<dbReference type="Pfam" id="PF03080">
    <property type="entry name" value="Neprosin"/>
    <property type="match status" value="1"/>
</dbReference>
<dbReference type="PANTHER" id="PTHR31589:SF223">
    <property type="entry name" value="PROTEIN, PUTATIVE (DUF239)-RELATED"/>
    <property type="match status" value="1"/>
</dbReference>
<evidence type="ECO:0000313" key="2">
    <source>
        <dbReference type="EMBL" id="MCH83156.1"/>
    </source>
</evidence>
<proteinExistence type="predicted"/>